<dbReference type="CDD" id="cd05387">
    <property type="entry name" value="BY-kinase"/>
    <property type="match status" value="1"/>
</dbReference>
<keyword evidence="7" id="KW-0829">Tyrosine-protein kinase</keyword>
<sequence length="203" mass="21785">MISDPHGASAEAVRTLRTHVAAQHIEAGRRGLAVCAASAGVGATFTALNLAVALAQIGTKVIVIDADLRRPQFQDFVRGGENLLGLKQYLEGSGSDFSSYVQEDVIENLSVMFSGGAANEAQELLASERFNALVERSLRDYDFTIIDTPPANTCADARRISTVVGYSIIVAKRHQTFVNDIKALAKQLREDHAQVIGAVMNEA</sequence>
<dbReference type="PANTHER" id="PTHR32309:SF13">
    <property type="entry name" value="FERRIC ENTEROBACTIN TRANSPORT PROTEIN FEPE"/>
    <property type="match status" value="1"/>
</dbReference>
<comment type="similarity">
    <text evidence="1">Belongs to the CpsD/CapB family.</text>
</comment>
<keyword evidence="6" id="KW-0067">ATP-binding</keyword>
<keyword evidence="5" id="KW-0418">Kinase</keyword>
<dbReference type="NCBIfam" id="TIGR01007">
    <property type="entry name" value="eps_fam"/>
    <property type="match status" value="1"/>
</dbReference>
<dbReference type="InterPro" id="IPR027417">
    <property type="entry name" value="P-loop_NTPase"/>
</dbReference>
<evidence type="ECO:0000256" key="1">
    <source>
        <dbReference type="ARBA" id="ARBA00007316"/>
    </source>
</evidence>
<accession>A0ABV2EP18</accession>
<comment type="catalytic activity">
    <reaction evidence="8">
        <text>L-tyrosyl-[protein] + ATP = O-phospho-L-tyrosyl-[protein] + ADP + H(+)</text>
        <dbReference type="Rhea" id="RHEA:10596"/>
        <dbReference type="Rhea" id="RHEA-COMP:10136"/>
        <dbReference type="Rhea" id="RHEA-COMP:20101"/>
        <dbReference type="ChEBI" id="CHEBI:15378"/>
        <dbReference type="ChEBI" id="CHEBI:30616"/>
        <dbReference type="ChEBI" id="CHEBI:46858"/>
        <dbReference type="ChEBI" id="CHEBI:61978"/>
        <dbReference type="ChEBI" id="CHEBI:456216"/>
        <dbReference type="EC" id="2.7.10.2"/>
    </reaction>
</comment>
<name>A0ABV2EP18_9CAUL</name>
<dbReference type="InterPro" id="IPR050445">
    <property type="entry name" value="Bact_polysacc_biosynth/exp"/>
</dbReference>
<dbReference type="EMBL" id="JBEPLU010000003">
    <property type="protein sequence ID" value="MET3528116.1"/>
    <property type="molecule type" value="Genomic_DNA"/>
</dbReference>
<proteinExistence type="inferred from homology"/>
<evidence type="ECO:0000313" key="11">
    <source>
        <dbReference type="Proteomes" id="UP001549110"/>
    </source>
</evidence>
<dbReference type="SUPFAM" id="SSF52540">
    <property type="entry name" value="P-loop containing nucleoside triphosphate hydrolases"/>
    <property type="match status" value="1"/>
</dbReference>
<dbReference type="EC" id="2.7.10.2" evidence="2"/>
<evidence type="ECO:0000256" key="6">
    <source>
        <dbReference type="ARBA" id="ARBA00022840"/>
    </source>
</evidence>
<dbReference type="Gene3D" id="3.40.50.300">
    <property type="entry name" value="P-loop containing nucleotide triphosphate hydrolases"/>
    <property type="match status" value="1"/>
</dbReference>
<evidence type="ECO:0000256" key="2">
    <source>
        <dbReference type="ARBA" id="ARBA00011903"/>
    </source>
</evidence>
<evidence type="ECO:0000259" key="9">
    <source>
        <dbReference type="Pfam" id="PF13614"/>
    </source>
</evidence>
<protein>
    <recommendedName>
        <fullName evidence="2">non-specific protein-tyrosine kinase</fullName>
        <ecNumber evidence="2">2.7.10.2</ecNumber>
    </recommendedName>
</protein>
<keyword evidence="11" id="KW-1185">Reference proteome</keyword>
<organism evidence="10 11">
    <name type="scientific">Phenylobacterium koreense</name>
    <dbReference type="NCBI Taxonomy" id="266125"/>
    <lineage>
        <taxon>Bacteria</taxon>
        <taxon>Pseudomonadati</taxon>
        <taxon>Pseudomonadota</taxon>
        <taxon>Alphaproteobacteria</taxon>
        <taxon>Caulobacterales</taxon>
        <taxon>Caulobacteraceae</taxon>
        <taxon>Phenylobacterium</taxon>
    </lineage>
</organism>
<evidence type="ECO:0000256" key="4">
    <source>
        <dbReference type="ARBA" id="ARBA00022741"/>
    </source>
</evidence>
<evidence type="ECO:0000256" key="5">
    <source>
        <dbReference type="ARBA" id="ARBA00022777"/>
    </source>
</evidence>
<dbReference type="PANTHER" id="PTHR32309">
    <property type="entry name" value="TYROSINE-PROTEIN KINASE"/>
    <property type="match status" value="1"/>
</dbReference>
<evidence type="ECO:0000256" key="3">
    <source>
        <dbReference type="ARBA" id="ARBA00022679"/>
    </source>
</evidence>
<dbReference type="Proteomes" id="UP001549110">
    <property type="component" value="Unassembled WGS sequence"/>
</dbReference>
<gene>
    <name evidence="10" type="ORF">ABID41_003255</name>
</gene>
<evidence type="ECO:0000256" key="7">
    <source>
        <dbReference type="ARBA" id="ARBA00023137"/>
    </source>
</evidence>
<comment type="caution">
    <text evidence="10">The sequence shown here is derived from an EMBL/GenBank/DDBJ whole genome shotgun (WGS) entry which is preliminary data.</text>
</comment>
<keyword evidence="4" id="KW-0547">Nucleotide-binding</keyword>
<keyword evidence="3" id="KW-0808">Transferase</keyword>
<dbReference type="InterPro" id="IPR005702">
    <property type="entry name" value="Wzc-like_C"/>
</dbReference>
<dbReference type="InterPro" id="IPR025669">
    <property type="entry name" value="AAA_dom"/>
</dbReference>
<evidence type="ECO:0000256" key="8">
    <source>
        <dbReference type="ARBA" id="ARBA00051245"/>
    </source>
</evidence>
<feature type="domain" description="AAA" evidence="9">
    <location>
        <begin position="33"/>
        <end position="184"/>
    </location>
</feature>
<evidence type="ECO:0000313" key="10">
    <source>
        <dbReference type="EMBL" id="MET3528116.1"/>
    </source>
</evidence>
<reference evidence="10 11" key="1">
    <citation type="submission" date="2024-06" db="EMBL/GenBank/DDBJ databases">
        <title>Genomic Encyclopedia of Type Strains, Phase IV (KMG-IV): sequencing the most valuable type-strain genomes for metagenomic binning, comparative biology and taxonomic classification.</title>
        <authorList>
            <person name="Goeker M."/>
        </authorList>
    </citation>
    <scope>NUCLEOTIDE SEQUENCE [LARGE SCALE GENOMIC DNA]</scope>
    <source>
        <strain evidence="10 11">DSM 17809</strain>
    </source>
</reference>
<dbReference type="RefSeq" id="WP_354298107.1">
    <property type="nucleotide sequence ID" value="NZ_JBEPLU010000003.1"/>
</dbReference>
<dbReference type="Pfam" id="PF13614">
    <property type="entry name" value="AAA_31"/>
    <property type="match status" value="1"/>
</dbReference>